<dbReference type="OrthoDB" id="1684354at2"/>
<accession>A0A162ME62</accession>
<sequence>MDILALPVINGVLPKPGGGVLTGFFVDPYFSRMMAMAGKGKEIFLFPFSKDDDSFYPVGIVAVIEDLWLKEVSAGQKKFGLIAKISGQERGKAKGFQVTKEGIIARDVAILNFHKLRDEGFPLICGAGWQPQGGYTTFGSDRKSINITIYGYDYSSGKRVFISADLKGLVEPEKAHTIEHGIIRSLRNYGLCTAKTLRNSIKRETRELKWSIELGMANKLPEFFGVTETGICGNPLTSLASTYLTEEFIKNLKAGENFLYSLEQARSKTLARLVQDMEISTSKENRALQGLKKGMKHDDSDQEMESLKKILYKFPLSPWD</sequence>
<dbReference type="AlphaFoldDB" id="A0A162ME62"/>
<evidence type="ECO:0000313" key="1">
    <source>
        <dbReference type="EMBL" id="KYO65419.1"/>
    </source>
</evidence>
<reference evidence="1 2" key="1">
    <citation type="submission" date="2015-12" db="EMBL/GenBank/DDBJ databases">
        <title>Draft genome of Thermovenabulum gondwanense isolated from a red thermophilic microbial mat colonisisng an outflow channel of a bore well.</title>
        <authorList>
            <person name="Patel B.K."/>
        </authorList>
    </citation>
    <scope>NUCLEOTIDE SEQUENCE [LARGE SCALE GENOMIC DNA]</scope>
    <source>
        <strain evidence="1 2">R270</strain>
    </source>
</reference>
<dbReference type="STRING" id="520767.ATZ99_16530"/>
<keyword evidence="2" id="KW-1185">Reference proteome</keyword>
<comment type="caution">
    <text evidence="1">The sequence shown here is derived from an EMBL/GenBank/DDBJ whole genome shotgun (WGS) entry which is preliminary data.</text>
</comment>
<gene>
    <name evidence="1" type="ORF">ATZ99_16530</name>
</gene>
<dbReference type="Proteomes" id="UP000075737">
    <property type="component" value="Unassembled WGS sequence"/>
</dbReference>
<protein>
    <submittedName>
        <fullName evidence="1">Uncharacterized protein</fullName>
    </submittedName>
</protein>
<organism evidence="1 2">
    <name type="scientific">Thermovenabulum gondwanense</name>
    <dbReference type="NCBI Taxonomy" id="520767"/>
    <lineage>
        <taxon>Bacteria</taxon>
        <taxon>Bacillati</taxon>
        <taxon>Bacillota</taxon>
        <taxon>Clostridia</taxon>
        <taxon>Thermosediminibacterales</taxon>
        <taxon>Thermosediminibacteraceae</taxon>
        <taxon>Thermovenabulum</taxon>
    </lineage>
</organism>
<name>A0A162ME62_9FIRM</name>
<proteinExistence type="predicted"/>
<dbReference type="EMBL" id="LOHZ01000035">
    <property type="protein sequence ID" value="KYO65419.1"/>
    <property type="molecule type" value="Genomic_DNA"/>
</dbReference>
<evidence type="ECO:0000313" key="2">
    <source>
        <dbReference type="Proteomes" id="UP000075737"/>
    </source>
</evidence>
<dbReference type="RefSeq" id="WP_068748769.1">
    <property type="nucleotide sequence ID" value="NZ_LOHZ01000035.1"/>
</dbReference>